<protein>
    <submittedName>
        <fullName evidence="4">Transcriptional regulator</fullName>
    </submittedName>
</protein>
<evidence type="ECO:0000313" key="5">
    <source>
        <dbReference type="Proteomes" id="UP000029567"/>
    </source>
</evidence>
<gene>
    <name evidence="4" type="ORF">N5D63_16955</name>
    <name evidence="3" type="ORF">P245_14570</name>
</gene>
<evidence type="ECO:0000313" key="3">
    <source>
        <dbReference type="EMBL" id="KGG90981.1"/>
    </source>
</evidence>
<evidence type="ECO:0000259" key="2">
    <source>
        <dbReference type="PROSITE" id="PS50943"/>
    </source>
</evidence>
<comment type="caution">
    <text evidence="3">The sequence shown here is derived from an EMBL/GenBank/DDBJ whole genome shotgun (WGS) entry which is preliminary data.</text>
</comment>
<dbReference type="InterPro" id="IPR001387">
    <property type="entry name" value="Cro/C1-type_HTH"/>
</dbReference>
<feature type="compositionally biased region" description="Basic and acidic residues" evidence="1">
    <location>
        <begin position="141"/>
        <end position="150"/>
    </location>
</feature>
<dbReference type="InterPro" id="IPR010982">
    <property type="entry name" value="Lambda_DNA-bd_dom_sf"/>
</dbReference>
<accession>A0A0E3BJL5</accession>
<feature type="region of interest" description="Disordered" evidence="1">
    <location>
        <begin position="141"/>
        <end position="162"/>
    </location>
</feature>
<dbReference type="SUPFAM" id="SSF47413">
    <property type="entry name" value="lambda repressor-like DNA-binding domains"/>
    <property type="match status" value="1"/>
</dbReference>
<dbReference type="CDD" id="cd00093">
    <property type="entry name" value="HTH_XRE"/>
    <property type="match status" value="1"/>
</dbReference>
<proteinExistence type="predicted"/>
<feature type="domain" description="HTH cro/C1-type" evidence="2">
    <location>
        <begin position="67"/>
        <end position="95"/>
    </location>
</feature>
<dbReference type="AlphaFoldDB" id="A0A0E3BJL5"/>
<dbReference type="EMBL" id="JAOCEK010000015">
    <property type="protein sequence ID" value="MDH1335836.1"/>
    <property type="molecule type" value="Genomic_DNA"/>
</dbReference>
<name>A0A0E3BJL5_9BURK</name>
<dbReference type="Proteomes" id="UP000029567">
    <property type="component" value="Unassembled WGS sequence"/>
</dbReference>
<dbReference type="RefSeq" id="WP_034379988.1">
    <property type="nucleotide sequence ID" value="NZ_AWTN01000094.1"/>
</dbReference>
<dbReference type="Proteomes" id="UP001161065">
    <property type="component" value="Unassembled WGS sequence"/>
</dbReference>
<dbReference type="PROSITE" id="PS50943">
    <property type="entry name" value="HTH_CROC1"/>
    <property type="match status" value="1"/>
</dbReference>
<feature type="compositionally biased region" description="Acidic residues" evidence="1">
    <location>
        <begin position="151"/>
        <end position="162"/>
    </location>
</feature>
<organism evidence="3 5">
    <name type="scientific">Comamonas thiooxydans</name>
    <dbReference type="NCBI Taxonomy" id="363952"/>
    <lineage>
        <taxon>Bacteria</taxon>
        <taxon>Pseudomonadati</taxon>
        <taxon>Pseudomonadota</taxon>
        <taxon>Betaproteobacteria</taxon>
        <taxon>Burkholderiales</taxon>
        <taxon>Comamonadaceae</taxon>
        <taxon>Comamonas</taxon>
    </lineage>
</organism>
<dbReference type="GO" id="GO:0003677">
    <property type="term" value="F:DNA binding"/>
    <property type="evidence" value="ECO:0007669"/>
    <property type="project" value="InterPro"/>
</dbReference>
<dbReference type="PATRIC" id="fig|285.48.peg.4562"/>
<reference evidence="4" key="2">
    <citation type="submission" date="2022-09" db="EMBL/GenBank/DDBJ databases">
        <title>Intensive care unit water sources are persistently colonized with multi-drug resistant bacteria and are the site of extensive horizontal gene transfer of antibiotic resistance genes.</title>
        <authorList>
            <person name="Diorio-Toth L."/>
        </authorList>
    </citation>
    <scope>NUCLEOTIDE SEQUENCE</scope>
    <source>
        <strain evidence="4">GD03832</strain>
    </source>
</reference>
<evidence type="ECO:0000256" key="1">
    <source>
        <dbReference type="SAM" id="MobiDB-lite"/>
    </source>
</evidence>
<evidence type="ECO:0000313" key="4">
    <source>
        <dbReference type="EMBL" id="MDH1335836.1"/>
    </source>
</evidence>
<reference evidence="3 5" key="1">
    <citation type="submission" date="2013-09" db="EMBL/GenBank/DDBJ databases">
        <title>High correlation between genotypes and phenotypes of environmental bacteria Comamonas testosteroni strains.</title>
        <authorList>
            <person name="Liu L."/>
            <person name="Zhu W."/>
            <person name="Xia X."/>
            <person name="Xu B."/>
            <person name="Luo M."/>
            <person name="Wang G."/>
        </authorList>
    </citation>
    <scope>NUCLEOTIDE SEQUENCE [LARGE SCALE GENOMIC DNA]</scope>
    <source>
        <strain evidence="3 5">JL14</strain>
    </source>
</reference>
<sequence length="162" mass="18331">MYHYTDGGLRNVWLANGYKVRKTPHGDAVAIHDIEGLTETLCKTFVQKPRALSRTEFRYIRTSGLLLSQAALGSALGVDAQTVARWEKDKHIPKMADKMIRLIYLEHANGNVRLKSAFETLRAVERAMNGPQPTRVVVESKGEHWESRLEEGDELNEEMEPA</sequence>
<dbReference type="EMBL" id="AWTN01000094">
    <property type="protein sequence ID" value="KGG90981.1"/>
    <property type="molecule type" value="Genomic_DNA"/>
</dbReference>
<dbReference type="Gene3D" id="1.10.260.40">
    <property type="entry name" value="lambda repressor-like DNA-binding domains"/>
    <property type="match status" value="1"/>
</dbReference>